<name>A0AC60Q9D3_IXOPE</name>
<accession>A0AC60Q9D3</accession>
<evidence type="ECO:0000313" key="1">
    <source>
        <dbReference type="EMBL" id="KAG0429763.1"/>
    </source>
</evidence>
<proteinExistence type="predicted"/>
<organism evidence="1 2">
    <name type="scientific">Ixodes persulcatus</name>
    <name type="common">Taiga tick</name>
    <dbReference type="NCBI Taxonomy" id="34615"/>
    <lineage>
        <taxon>Eukaryota</taxon>
        <taxon>Metazoa</taxon>
        <taxon>Ecdysozoa</taxon>
        <taxon>Arthropoda</taxon>
        <taxon>Chelicerata</taxon>
        <taxon>Arachnida</taxon>
        <taxon>Acari</taxon>
        <taxon>Parasitiformes</taxon>
        <taxon>Ixodida</taxon>
        <taxon>Ixodoidea</taxon>
        <taxon>Ixodidae</taxon>
        <taxon>Ixodinae</taxon>
        <taxon>Ixodes</taxon>
    </lineage>
</organism>
<reference evidence="1 2" key="1">
    <citation type="journal article" date="2020" name="Cell">
        <title>Large-Scale Comparative Analyses of Tick Genomes Elucidate Their Genetic Diversity and Vector Capacities.</title>
        <authorList>
            <consortium name="Tick Genome and Microbiome Consortium (TIGMIC)"/>
            <person name="Jia N."/>
            <person name="Wang J."/>
            <person name="Shi W."/>
            <person name="Du L."/>
            <person name="Sun Y."/>
            <person name="Zhan W."/>
            <person name="Jiang J.F."/>
            <person name="Wang Q."/>
            <person name="Zhang B."/>
            <person name="Ji P."/>
            <person name="Bell-Sakyi L."/>
            <person name="Cui X.M."/>
            <person name="Yuan T.T."/>
            <person name="Jiang B.G."/>
            <person name="Yang W.F."/>
            <person name="Lam T.T."/>
            <person name="Chang Q.C."/>
            <person name="Ding S.J."/>
            <person name="Wang X.J."/>
            <person name="Zhu J.G."/>
            <person name="Ruan X.D."/>
            <person name="Zhao L."/>
            <person name="Wei J.T."/>
            <person name="Ye R.Z."/>
            <person name="Que T.C."/>
            <person name="Du C.H."/>
            <person name="Zhou Y.H."/>
            <person name="Cheng J.X."/>
            <person name="Dai P.F."/>
            <person name="Guo W.B."/>
            <person name="Han X.H."/>
            <person name="Huang E.J."/>
            <person name="Li L.F."/>
            <person name="Wei W."/>
            <person name="Gao Y.C."/>
            <person name="Liu J.Z."/>
            <person name="Shao H.Z."/>
            <person name="Wang X."/>
            <person name="Wang C.C."/>
            <person name="Yang T.C."/>
            <person name="Huo Q.B."/>
            <person name="Li W."/>
            <person name="Chen H.Y."/>
            <person name="Chen S.E."/>
            <person name="Zhou L.G."/>
            <person name="Ni X.B."/>
            <person name="Tian J.H."/>
            <person name="Sheng Y."/>
            <person name="Liu T."/>
            <person name="Pan Y.S."/>
            <person name="Xia L.Y."/>
            <person name="Li J."/>
            <person name="Zhao F."/>
            <person name="Cao W.C."/>
        </authorList>
    </citation>
    <scope>NUCLEOTIDE SEQUENCE [LARGE SCALE GENOMIC DNA]</scope>
    <source>
        <strain evidence="1">Iper-2018</strain>
    </source>
</reference>
<evidence type="ECO:0000313" key="2">
    <source>
        <dbReference type="Proteomes" id="UP000805193"/>
    </source>
</evidence>
<gene>
    <name evidence="1" type="ORF">HPB47_023315</name>
</gene>
<keyword evidence="2" id="KW-1185">Reference proteome</keyword>
<comment type="caution">
    <text evidence="1">The sequence shown here is derived from an EMBL/GenBank/DDBJ whole genome shotgun (WGS) entry which is preliminary data.</text>
</comment>
<sequence length="551" mass="62509">MLQLLTGISSTRYWLVNFLVDFVTYNIACFAAFLPIYVGDPNNLHGREYSIISRYYFLFASFGWSFIPTTYVISSSVETPTVAYFALIVESFITGTVTSIVLFLFAKDLVIKQAERGNYHKLITKLEFPMRMMPNFAVNRGFGAINRELISQLICCNFPLDLQRFLCRHSRGEHVHIIFSQNETEYWDRLAKSCPNICEHSERHIAQSDDCYFDRLLPPQVISDNNWDLIVMGITGLVLLAVTIFFDAKFQSKTKSHELMSREELRLKRAQVHLLDPTVIEERDRVEDLVQAMVHGEEDGLLGLLVHKLGKTYGDTNIINQLSFTVQPGEIFGVLGLQQSGRSTVLGILAGDRELGRGNAYIEGWGIRRNPKQHRPLWRLVNARFSGLASRALGDCCCRIIESFYLCPSAQYLKRVGYCPEEDPLILKLTGREMLNLIGRLRGISGNALNKEVQYVLHQVGLLRHAKRLTMDYGSGSRRKLALAMSLVGDPAVVILDECTSGVDPISRGRLFRAITRIQMTSGMAVLFTSHWQEPSWLDKEEACVHELVIQ</sequence>
<protein>
    <submittedName>
        <fullName evidence="1">Uncharacterized protein</fullName>
    </submittedName>
</protein>
<dbReference type="Proteomes" id="UP000805193">
    <property type="component" value="Unassembled WGS sequence"/>
</dbReference>
<dbReference type="EMBL" id="JABSTQ010009383">
    <property type="protein sequence ID" value="KAG0429763.1"/>
    <property type="molecule type" value="Genomic_DNA"/>
</dbReference>